<dbReference type="GO" id="GO:0051721">
    <property type="term" value="F:protein phosphatase 2A binding"/>
    <property type="evidence" value="ECO:0007669"/>
    <property type="project" value="TreeGrafter"/>
</dbReference>
<evidence type="ECO:0000256" key="3">
    <source>
        <dbReference type="ARBA" id="ARBA00022490"/>
    </source>
</evidence>
<dbReference type="GO" id="GO:0044877">
    <property type="term" value="F:protein-containing complex binding"/>
    <property type="evidence" value="ECO:0007669"/>
    <property type="project" value="TreeGrafter"/>
</dbReference>
<dbReference type="PANTHER" id="PTHR15653:SF1">
    <property type="entry name" value="STRIATIN-4"/>
    <property type="match status" value="1"/>
</dbReference>
<dbReference type="Gene3D" id="1.20.5.300">
    <property type="match status" value="1"/>
</dbReference>
<dbReference type="Pfam" id="PF08232">
    <property type="entry name" value="Striatin"/>
    <property type="match status" value="1"/>
</dbReference>
<dbReference type="AlphaFoldDB" id="A0A8B9NAV4"/>
<evidence type="ECO:0000256" key="6">
    <source>
        <dbReference type="ARBA" id="ARBA00022860"/>
    </source>
</evidence>
<keyword evidence="5" id="KW-0677">Repeat</keyword>
<sequence>IGNPQGGWWWPEGSPVTVSPQAQVAFLQGERKGQENLKTDLVRRIKMLEYALKQERSKYHKLKFGTELTPGEKKLEGTEPGECPCPRGGSVCV</sequence>
<dbReference type="GO" id="GO:0030425">
    <property type="term" value="C:dendrite"/>
    <property type="evidence" value="ECO:0007669"/>
    <property type="project" value="TreeGrafter"/>
</dbReference>
<keyword evidence="3" id="KW-0963">Cytoplasm</keyword>
<evidence type="ECO:0000256" key="4">
    <source>
        <dbReference type="ARBA" id="ARBA00022553"/>
    </source>
</evidence>
<reference evidence="10" key="2">
    <citation type="submission" date="2025-09" db="UniProtKB">
        <authorList>
            <consortium name="Ensembl"/>
        </authorList>
    </citation>
    <scope>IDENTIFICATION</scope>
</reference>
<evidence type="ECO:0000259" key="9">
    <source>
        <dbReference type="Pfam" id="PF08232"/>
    </source>
</evidence>
<reference evidence="10" key="1">
    <citation type="submission" date="2025-08" db="UniProtKB">
        <authorList>
            <consortium name="Ensembl"/>
        </authorList>
    </citation>
    <scope>IDENTIFICATION</scope>
</reference>
<dbReference type="GO" id="GO:0005516">
    <property type="term" value="F:calmodulin binding"/>
    <property type="evidence" value="ECO:0007669"/>
    <property type="project" value="UniProtKB-KW"/>
</dbReference>
<dbReference type="Proteomes" id="UP000694541">
    <property type="component" value="Unplaced"/>
</dbReference>
<keyword evidence="11" id="KW-1185">Reference proteome</keyword>
<evidence type="ECO:0000313" key="11">
    <source>
        <dbReference type="Proteomes" id="UP000694541"/>
    </source>
</evidence>
<dbReference type="Ensembl" id="ENSANIT00000020896.1">
    <property type="protein sequence ID" value="ENSANIP00000020220.1"/>
    <property type="gene ID" value="ENSANIG00000013777.1"/>
</dbReference>
<comment type="similarity">
    <text evidence="2">Belongs to the WD repeat striatin family.</text>
</comment>
<feature type="region of interest" description="Disordered" evidence="8">
    <location>
        <begin position="72"/>
        <end position="93"/>
    </location>
</feature>
<protein>
    <recommendedName>
        <fullName evidence="9">Striatin N-terminal domain-containing protein</fullName>
    </recommendedName>
</protein>
<keyword evidence="6" id="KW-0112">Calmodulin-binding</keyword>
<name>A0A8B9NAV4_9AVES</name>
<evidence type="ECO:0000313" key="10">
    <source>
        <dbReference type="Ensembl" id="ENSANIP00000020220.1"/>
    </source>
</evidence>
<organism evidence="10 11">
    <name type="scientific">Accipiter nisus</name>
    <name type="common">Eurasian sparrowhawk</name>
    <dbReference type="NCBI Taxonomy" id="211598"/>
    <lineage>
        <taxon>Eukaryota</taxon>
        <taxon>Metazoa</taxon>
        <taxon>Chordata</taxon>
        <taxon>Craniata</taxon>
        <taxon>Vertebrata</taxon>
        <taxon>Euteleostomi</taxon>
        <taxon>Archelosauria</taxon>
        <taxon>Archosauria</taxon>
        <taxon>Dinosauria</taxon>
        <taxon>Saurischia</taxon>
        <taxon>Theropoda</taxon>
        <taxon>Coelurosauria</taxon>
        <taxon>Aves</taxon>
        <taxon>Neognathae</taxon>
        <taxon>Neoaves</taxon>
        <taxon>Telluraves</taxon>
        <taxon>Accipitrimorphae</taxon>
        <taxon>Accipitriformes</taxon>
        <taxon>Accipitridae</taxon>
        <taxon>Accipitrinae</taxon>
        <taxon>Accipiter</taxon>
    </lineage>
</organism>
<keyword evidence="4" id="KW-0597">Phosphoprotein</keyword>
<feature type="domain" description="Striatin N-terminal" evidence="9">
    <location>
        <begin position="21"/>
        <end position="73"/>
    </location>
</feature>
<evidence type="ECO:0000256" key="8">
    <source>
        <dbReference type="SAM" id="MobiDB-lite"/>
    </source>
</evidence>
<keyword evidence="7" id="KW-0175">Coiled coil</keyword>
<comment type="subcellular location">
    <subcellularLocation>
        <location evidence="1">Cytoplasm</location>
    </subcellularLocation>
</comment>
<evidence type="ECO:0000256" key="5">
    <source>
        <dbReference type="ARBA" id="ARBA00022737"/>
    </source>
</evidence>
<dbReference type="FunFam" id="1.20.5.300:FF:000001">
    <property type="entry name" value="striatin isoform X1"/>
    <property type="match status" value="1"/>
</dbReference>
<evidence type="ECO:0000256" key="2">
    <source>
        <dbReference type="ARBA" id="ARBA00009616"/>
    </source>
</evidence>
<evidence type="ECO:0000256" key="7">
    <source>
        <dbReference type="ARBA" id="ARBA00023054"/>
    </source>
</evidence>
<proteinExistence type="inferred from homology"/>
<accession>A0A8B9NAV4</accession>
<dbReference type="PANTHER" id="PTHR15653">
    <property type="entry name" value="STRIATIN"/>
    <property type="match status" value="1"/>
</dbReference>
<dbReference type="GO" id="GO:0005737">
    <property type="term" value="C:cytoplasm"/>
    <property type="evidence" value="ECO:0007669"/>
    <property type="project" value="UniProtKB-SubCell"/>
</dbReference>
<dbReference type="InterPro" id="IPR051488">
    <property type="entry name" value="WD_repeat_striatin"/>
</dbReference>
<evidence type="ECO:0000256" key="1">
    <source>
        <dbReference type="ARBA" id="ARBA00004496"/>
    </source>
</evidence>
<dbReference type="InterPro" id="IPR013258">
    <property type="entry name" value="Striatin_N"/>
</dbReference>
<dbReference type="GO" id="GO:0070016">
    <property type="term" value="F:armadillo repeat domain binding"/>
    <property type="evidence" value="ECO:0007669"/>
    <property type="project" value="TreeGrafter"/>
</dbReference>